<organism evidence="4 5">
    <name type="scientific">Adhaeribacter swui</name>
    <dbReference type="NCBI Taxonomy" id="2086471"/>
    <lineage>
        <taxon>Bacteria</taxon>
        <taxon>Pseudomonadati</taxon>
        <taxon>Bacteroidota</taxon>
        <taxon>Cytophagia</taxon>
        <taxon>Cytophagales</taxon>
        <taxon>Hymenobacteraceae</taxon>
        <taxon>Adhaeribacter</taxon>
    </lineage>
</organism>
<accession>A0A7G7GE49</accession>
<dbReference type="AlphaFoldDB" id="A0A7G7GE49"/>
<dbReference type="Proteomes" id="UP000515237">
    <property type="component" value="Chromosome"/>
</dbReference>
<dbReference type="SUPFAM" id="SSF51735">
    <property type="entry name" value="NAD(P)-binding Rossmann-fold domains"/>
    <property type="match status" value="1"/>
</dbReference>
<evidence type="ECO:0000313" key="5">
    <source>
        <dbReference type="Proteomes" id="UP000515237"/>
    </source>
</evidence>
<evidence type="ECO:0000256" key="1">
    <source>
        <dbReference type="ARBA" id="ARBA00023002"/>
    </source>
</evidence>
<dbReference type="KEGG" id="aswu:HUW51_22985"/>
<dbReference type="EMBL" id="CP055156">
    <property type="protein sequence ID" value="QNF35433.1"/>
    <property type="molecule type" value="Genomic_DNA"/>
</dbReference>
<dbReference type="SUPFAM" id="SSF55347">
    <property type="entry name" value="Glyceraldehyde-3-phosphate dehydrogenase-like, C-terminal domain"/>
    <property type="match status" value="1"/>
</dbReference>
<dbReference type="GO" id="GO:0016491">
    <property type="term" value="F:oxidoreductase activity"/>
    <property type="evidence" value="ECO:0007669"/>
    <property type="project" value="UniProtKB-KW"/>
</dbReference>
<keyword evidence="5" id="KW-1185">Reference proteome</keyword>
<dbReference type="Pfam" id="PF01408">
    <property type="entry name" value="GFO_IDH_MocA"/>
    <property type="match status" value="1"/>
</dbReference>
<dbReference type="InterPro" id="IPR036291">
    <property type="entry name" value="NAD(P)-bd_dom_sf"/>
</dbReference>
<proteinExistence type="predicted"/>
<gene>
    <name evidence="4" type="ORF">HUW51_22985</name>
</gene>
<name>A0A7G7GE49_9BACT</name>
<dbReference type="PANTHER" id="PTHR43818">
    <property type="entry name" value="BCDNA.GH03377"/>
    <property type="match status" value="1"/>
</dbReference>
<sequence length="346" mass="37555">MQQDSLIDKHSQTDLTPNVNPPKLGFLGVGWIGRNRMEVIARHQAGEVTLISDPVASNVEEALKSAPAAQTTASLDEMLTSDLYAVVIATPSALHAEQAIAALNAGKAVFCQKPLGRNQTETQNVVEAARAANKLLGVDLSYRFTQAMQEVYRVIQSGELGTIYGVELTFHNAYGPDKPWFYDPKLSGGGCVIDLGVHLVDLALWCLNFPEVKTVTSSLYSKGQPLTSPEDQVEDYATASIQLQSGANVQLTCSWNLPAGQEAIISAVFYGTQGGVAFKNTNGSFYDFTAERYYGTRTETLCFPPDDWSGRAGVVWANRVAAGEQFNSEAEEFVKVAEVLDKIYGR</sequence>
<dbReference type="PANTHER" id="PTHR43818:SF11">
    <property type="entry name" value="BCDNA.GH03377"/>
    <property type="match status" value="1"/>
</dbReference>
<dbReference type="Gene3D" id="3.40.50.720">
    <property type="entry name" value="NAD(P)-binding Rossmann-like Domain"/>
    <property type="match status" value="1"/>
</dbReference>
<dbReference type="InterPro" id="IPR000683">
    <property type="entry name" value="Gfo/Idh/MocA-like_OxRdtase_N"/>
</dbReference>
<keyword evidence="1" id="KW-0560">Oxidoreductase</keyword>
<dbReference type="GO" id="GO:0000166">
    <property type="term" value="F:nucleotide binding"/>
    <property type="evidence" value="ECO:0007669"/>
    <property type="project" value="InterPro"/>
</dbReference>
<feature type="domain" description="Gfo/Idh/MocA-like oxidoreductase N-terminal" evidence="2">
    <location>
        <begin position="24"/>
        <end position="139"/>
    </location>
</feature>
<dbReference type="RefSeq" id="WP_185271924.1">
    <property type="nucleotide sequence ID" value="NZ_CP055156.1"/>
</dbReference>
<reference evidence="4 5" key="1">
    <citation type="journal article" date="2018" name="Int. J. Syst. Evol. Microbiol.">
        <title>Adhaeribacter swui sp. nov., isolated from wet mud.</title>
        <authorList>
            <person name="Kim D.U."/>
            <person name="Kim K.W."/>
            <person name="Kang M.S."/>
            <person name="Kim J.Y."/>
            <person name="Jang J.H."/>
            <person name="Kim M.K."/>
        </authorList>
    </citation>
    <scope>NUCLEOTIDE SEQUENCE [LARGE SCALE GENOMIC DNA]</scope>
    <source>
        <strain evidence="4 5">KCTC 52873</strain>
    </source>
</reference>
<dbReference type="InterPro" id="IPR050463">
    <property type="entry name" value="Gfo/Idh/MocA_oxidrdct_glycsds"/>
</dbReference>
<protein>
    <submittedName>
        <fullName evidence="4">Gfo/Idh/MocA family oxidoreductase</fullName>
    </submittedName>
</protein>
<feature type="domain" description="GFO/IDH/MocA-like oxidoreductase" evidence="3">
    <location>
        <begin position="149"/>
        <end position="276"/>
    </location>
</feature>
<evidence type="ECO:0000259" key="2">
    <source>
        <dbReference type="Pfam" id="PF01408"/>
    </source>
</evidence>
<dbReference type="InterPro" id="IPR055170">
    <property type="entry name" value="GFO_IDH_MocA-like_dom"/>
</dbReference>
<dbReference type="Gene3D" id="3.30.360.10">
    <property type="entry name" value="Dihydrodipicolinate Reductase, domain 2"/>
    <property type="match status" value="1"/>
</dbReference>
<evidence type="ECO:0000259" key="3">
    <source>
        <dbReference type="Pfam" id="PF22725"/>
    </source>
</evidence>
<evidence type="ECO:0000313" key="4">
    <source>
        <dbReference type="EMBL" id="QNF35433.1"/>
    </source>
</evidence>
<dbReference type="Pfam" id="PF22725">
    <property type="entry name" value="GFO_IDH_MocA_C3"/>
    <property type="match status" value="1"/>
</dbReference>